<dbReference type="InterPro" id="IPR001907">
    <property type="entry name" value="ClpP"/>
</dbReference>
<dbReference type="InterPro" id="IPR018215">
    <property type="entry name" value="ClpP_Ser_AS"/>
</dbReference>
<evidence type="ECO:0000313" key="8">
    <source>
        <dbReference type="Proteomes" id="UP000054007"/>
    </source>
</evidence>
<evidence type="ECO:0000256" key="2">
    <source>
        <dbReference type="ARBA" id="ARBA00022670"/>
    </source>
</evidence>
<dbReference type="GO" id="GO:0051117">
    <property type="term" value="F:ATPase binding"/>
    <property type="evidence" value="ECO:0007669"/>
    <property type="project" value="TreeGrafter"/>
</dbReference>
<keyword evidence="4" id="KW-0720">Serine protease</keyword>
<dbReference type="PANTHER" id="PTHR10381:SF11">
    <property type="entry name" value="ATP-DEPENDENT CLP PROTEASE PROTEOLYTIC SUBUNIT, MITOCHONDRIAL"/>
    <property type="match status" value="1"/>
</dbReference>
<dbReference type="Gene3D" id="3.90.226.10">
    <property type="entry name" value="2-enoyl-CoA Hydratase, Chain A, domain 1"/>
    <property type="match status" value="1"/>
</dbReference>
<keyword evidence="2" id="KW-0645">Protease</keyword>
<feature type="non-terminal residue" evidence="7">
    <location>
        <position position="74"/>
    </location>
</feature>
<evidence type="ECO:0000313" key="7">
    <source>
        <dbReference type="EMBL" id="KIY62777.1"/>
    </source>
</evidence>
<dbReference type="PROSITE" id="PS00381">
    <property type="entry name" value="CLP_PROTEASE_SER"/>
    <property type="match status" value="1"/>
</dbReference>
<organism evidence="7 8">
    <name type="scientific">Cylindrobasidium torrendii FP15055 ss-10</name>
    <dbReference type="NCBI Taxonomy" id="1314674"/>
    <lineage>
        <taxon>Eukaryota</taxon>
        <taxon>Fungi</taxon>
        <taxon>Dikarya</taxon>
        <taxon>Basidiomycota</taxon>
        <taxon>Agaricomycotina</taxon>
        <taxon>Agaricomycetes</taxon>
        <taxon>Agaricomycetidae</taxon>
        <taxon>Agaricales</taxon>
        <taxon>Marasmiineae</taxon>
        <taxon>Physalacriaceae</taxon>
        <taxon>Cylindrobasidium</taxon>
    </lineage>
</organism>
<evidence type="ECO:0000256" key="5">
    <source>
        <dbReference type="PROSITE-ProRule" id="PRU10085"/>
    </source>
</evidence>
<comment type="similarity">
    <text evidence="1 6">Belongs to the peptidase S14 family.</text>
</comment>
<keyword evidence="8" id="KW-1185">Reference proteome</keyword>
<dbReference type="SUPFAM" id="SSF52096">
    <property type="entry name" value="ClpP/crotonase"/>
    <property type="match status" value="1"/>
</dbReference>
<evidence type="ECO:0000256" key="6">
    <source>
        <dbReference type="RuleBase" id="RU003567"/>
    </source>
</evidence>
<dbReference type="GO" id="GO:0004252">
    <property type="term" value="F:serine-type endopeptidase activity"/>
    <property type="evidence" value="ECO:0007669"/>
    <property type="project" value="InterPro"/>
</dbReference>
<dbReference type="PRINTS" id="PR00127">
    <property type="entry name" value="CLPPROTEASEP"/>
</dbReference>
<dbReference type="GO" id="GO:0004176">
    <property type="term" value="F:ATP-dependent peptidase activity"/>
    <property type="evidence" value="ECO:0007669"/>
    <property type="project" value="InterPro"/>
</dbReference>
<accession>A0A0D7AX43</accession>
<protein>
    <recommendedName>
        <fullName evidence="6">ATP-dependent Clp protease proteolytic subunit</fullName>
    </recommendedName>
</protein>
<dbReference type="GO" id="GO:0006515">
    <property type="term" value="P:protein quality control for misfolded or incompletely synthesized proteins"/>
    <property type="evidence" value="ECO:0007669"/>
    <property type="project" value="TreeGrafter"/>
</dbReference>
<evidence type="ECO:0000256" key="1">
    <source>
        <dbReference type="ARBA" id="ARBA00007039"/>
    </source>
</evidence>
<dbReference type="GO" id="GO:0009368">
    <property type="term" value="C:endopeptidase Clp complex"/>
    <property type="evidence" value="ECO:0007669"/>
    <property type="project" value="TreeGrafter"/>
</dbReference>
<dbReference type="InterPro" id="IPR023562">
    <property type="entry name" value="ClpP/TepA"/>
</dbReference>
<dbReference type="Proteomes" id="UP000054007">
    <property type="component" value="Unassembled WGS sequence"/>
</dbReference>
<dbReference type="InterPro" id="IPR029045">
    <property type="entry name" value="ClpP/crotonase-like_dom_sf"/>
</dbReference>
<feature type="active site" evidence="5">
    <location>
        <position position="54"/>
    </location>
</feature>
<dbReference type="OrthoDB" id="2017408at2759"/>
<reference evidence="7 8" key="1">
    <citation type="journal article" date="2015" name="Fungal Genet. Biol.">
        <title>Evolution of novel wood decay mechanisms in Agaricales revealed by the genome sequences of Fistulina hepatica and Cylindrobasidium torrendii.</title>
        <authorList>
            <person name="Floudas D."/>
            <person name="Held B.W."/>
            <person name="Riley R."/>
            <person name="Nagy L.G."/>
            <person name="Koehler G."/>
            <person name="Ransdell A.S."/>
            <person name="Younus H."/>
            <person name="Chow J."/>
            <person name="Chiniquy J."/>
            <person name="Lipzen A."/>
            <person name="Tritt A."/>
            <person name="Sun H."/>
            <person name="Haridas S."/>
            <person name="LaButti K."/>
            <person name="Ohm R.A."/>
            <person name="Kues U."/>
            <person name="Blanchette R.A."/>
            <person name="Grigoriev I.V."/>
            <person name="Minto R.E."/>
            <person name="Hibbett D.S."/>
        </authorList>
    </citation>
    <scope>NUCLEOTIDE SEQUENCE [LARGE SCALE GENOMIC DNA]</scope>
    <source>
        <strain evidence="7 8">FP15055 ss-10</strain>
    </source>
</reference>
<sequence length="74" mass="7684">MIPSDTYGCLICAADPRPALLNPLPHPSTSTSTLPEAVYISAPVHTYCLGQAASMGSFLLAAGEKGKRHALTNS</sequence>
<dbReference type="PANTHER" id="PTHR10381">
    <property type="entry name" value="ATP-DEPENDENT CLP PROTEASE PROTEOLYTIC SUBUNIT"/>
    <property type="match status" value="1"/>
</dbReference>
<dbReference type="Pfam" id="PF00574">
    <property type="entry name" value="CLP_protease"/>
    <property type="match status" value="1"/>
</dbReference>
<name>A0A0D7AX43_9AGAR</name>
<comment type="catalytic activity">
    <reaction evidence="5">
        <text>Hydrolysis of proteins to small peptides in the presence of ATP and magnesium. alpha-casein is the usual test substrate. In the absence of ATP, only oligopeptides shorter than five residues are hydrolyzed (such as succinyl-Leu-Tyr-|-NHMec, and Leu-Tyr-Leu-|-Tyr-Trp, in which cleavage of the -Tyr-|-Leu- and -Tyr-|-Trp bonds also occurs).</text>
        <dbReference type="EC" id="3.4.21.92"/>
    </reaction>
</comment>
<gene>
    <name evidence="7" type="ORF">CYLTODRAFT_426665</name>
</gene>
<dbReference type="EMBL" id="KN880749">
    <property type="protein sequence ID" value="KIY62777.1"/>
    <property type="molecule type" value="Genomic_DNA"/>
</dbReference>
<dbReference type="AlphaFoldDB" id="A0A0D7AX43"/>
<proteinExistence type="inferred from homology"/>
<evidence type="ECO:0000256" key="3">
    <source>
        <dbReference type="ARBA" id="ARBA00022801"/>
    </source>
</evidence>
<evidence type="ECO:0000256" key="4">
    <source>
        <dbReference type="ARBA" id="ARBA00022825"/>
    </source>
</evidence>
<keyword evidence="3" id="KW-0378">Hydrolase</keyword>